<keyword evidence="1" id="KW-0175">Coiled coil</keyword>
<reference evidence="3" key="1">
    <citation type="submission" date="2021-01" db="EMBL/GenBank/DDBJ databases">
        <authorList>
            <person name="Corre E."/>
            <person name="Pelletier E."/>
            <person name="Niang G."/>
            <person name="Scheremetjew M."/>
            <person name="Finn R."/>
            <person name="Kale V."/>
            <person name="Holt S."/>
            <person name="Cochrane G."/>
            <person name="Meng A."/>
            <person name="Brown T."/>
            <person name="Cohen L."/>
        </authorList>
    </citation>
    <scope>NUCLEOTIDE SEQUENCE</scope>
</reference>
<feature type="chain" id="PRO_5030716923" evidence="2">
    <location>
        <begin position="40"/>
        <end position="723"/>
    </location>
</feature>
<dbReference type="EMBL" id="HBFQ01026818">
    <property type="protein sequence ID" value="CAD8844581.1"/>
    <property type="molecule type" value="Transcribed_RNA"/>
</dbReference>
<sequence>MAQGSFCRTRPGSCPNPRAMKGSMSMQLFVALLLSPVSALSWNRRAAETLSGGERPITRVVSLLERMLSESRELSKTGQETHAKAVCHCDDTRAQAQAMIEENTENIAKAESAIAVDKGAMNDLSKQVDQMVKEIASATSSLTDATSLNRDEAAAFESKKEDLESALAQLNQALDLLTAVGGDQALGAAADHSEITAALQLGAALSKQLPSQLQRSVKALLQQPNSGSFSAQSGEIVGILKQMKESLSADLETSGAAMAAKNTAFSKLTNTLEASISTMNAQVKNLHDAIETTGNSLSSETEKLKVAQEVKATNEKVLEETTDSCAASQKAWNVREKQLLVEQSALSKVIKLLSSDTAFAKFGKVTATRAEFLQVRTVETVLKGPQKASLLQHLLLVPGSQKFQSLRKVVAMVQSENPFSLVVAEIEKIISQLSDEQKVDKAQLQWCSDARASNSQHTVDTTASIDTLKSDLVSTQDSVGTTQTAIETLQGQISEITGLIAKNTAARATERQEYDANVKECKDVTELLNEAIKILKENEQAAGESSLSAAISELTVLLQNTQQEDSTLGANEEKAVEEHDKFISERNAEVATAKSSVAEEQVRLAGHKNRLSELQLELKSKGETLANLVSELADLNPGCTFLEKNIELRESNRVAEQQALEQAKQLMQESPVYQRAVELAHNQTLGDCVQTCFGKEDDATCKACMTRTTVIGYCTSHPGTKGC</sequence>
<protein>
    <submittedName>
        <fullName evidence="3">Uncharacterized protein</fullName>
    </submittedName>
</protein>
<accession>A0A7S1F5N2</accession>
<keyword evidence="2" id="KW-0732">Signal</keyword>
<evidence type="ECO:0000313" key="3">
    <source>
        <dbReference type="EMBL" id="CAD8844581.1"/>
    </source>
</evidence>
<organism evidence="3">
    <name type="scientific">Noctiluca scintillans</name>
    <name type="common">Sea sparkle</name>
    <name type="synonym">Red tide dinoflagellate</name>
    <dbReference type="NCBI Taxonomy" id="2966"/>
    <lineage>
        <taxon>Eukaryota</taxon>
        <taxon>Sar</taxon>
        <taxon>Alveolata</taxon>
        <taxon>Dinophyceae</taxon>
        <taxon>Noctilucales</taxon>
        <taxon>Noctilucaceae</taxon>
        <taxon>Noctiluca</taxon>
    </lineage>
</organism>
<feature type="coiled-coil region" evidence="1">
    <location>
        <begin position="93"/>
        <end position="180"/>
    </location>
</feature>
<dbReference type="AlphaFoldDB" id="A0A7S1F5N2"/>
<name>A0A7S1F5N2_NOCSC</name>
<evidence type="ECO:0000256" key="2">
    <source>
        <dbReference type="SAM" id="SignalP"/>
    </source>
</evidence>
<proteinExistence type="predicted"/>
<evidence type="ECO:0000256" key="1">
    <source>
        <dbReference type="SAM" id="Coils"/>
    </source>
</evidence>
<feature type="coiled-coil region" evidence="1">
    <location>
        <begin position="597"/>
        <end position="631"/>
    </location>
</feature>
<feature type="signal peptide" evidence="2">
    <location>
        <begin position="1"/>
        <end position="39"/>
    </location>
</feature>
<gene>
    <name evidence="3" type="ORF">NSCI0253_LOCUS18931</name>
</gene>